<evidence type="ECO:0000256" key="6">
    <source>
        <dbReference type="ARBA" id="ARBA00022989"/>
    </source>
</evidence>
<evidence type="ECO:0000256" key="5">
    <source>
        <dbReference type="ARBA" id="ARBA00022801"/>
    </source>
</evidence>
<evidence type="ECO:0000256" key="7">
    <source>
        <dbReference type="ARBA" id="ARBA00023136"/>
    </source>
</evidence>
<feature type="transmembrane region" description="Helical" evidence="8">
    <location>
        <begin position="144"/>
        <end position="177"/>
    </location>
</feature>
<evidence type="ECO:0000256" key="3">
    <source>
        <dbReference type="ARBA" id="ARBA00022670"/>
    </source>
</evidence>
<organism evidence="9 10">
    <name type="scientific">Heliomicrobium undosum</name>
    <dbReference type="NCBI Taxonomy" id="121734"/>
    <lineage>
        <taxon>Bacteria</taxon>
        <taxon>Bacillati</taxon>
        <taxon>Bacillota</taxon>
        <taxon>Clostridia</taxon>
        <taxon>Eubacteriales</taxon>
        <taxon>Heliobacteriaceae</taxon>
        <taxon>Heliomicrobium</taxon>
    </lineage>
</organism>
<dbReference type="EMBL" id="WXEY01000003">
    <property type="protein sequence ID" value="MZP29121.1"/>
    <property type="molecule type" value="Genomic_DNA"/>
</dbReference>
<dbReference type="GO" id="GO:0009372">
    <property type="term" value="P:quorum sensing"/>
    <property type="evidence" value="ECO:0007669"/>
    <property type="project" value="UniProtKB-KW"/>
</dbReference>
<feature type="transmembrane region" description="Helical" evidence="8">
    <location>
        <begin position="104"/>
        <end position="124"/>
    </location>
</feature>
<evidence type="ECO:0000256" key="2">
    <source>
        <dbReference type="ARBA" id="ARBA00022654"/>
    </source>
</evidence>
<feature type="transmembrane region" description="Helical" evidence="8">
    <location>
        <begin position="78"/>
        <end position="98"/>
    </location>
</feature>
<evidence type="ECO:0000313" key="10">
    <source>
        <dbReference type="Proteomes" id="UP000463470"/>
    </source>
</evidence>
<dbReference type="Proteomes" id="UP000463470">
    <property type="component" value="Unassembled WGS sequence"/>
</dbReference>
<evidence type="ECO:0000256" key="4">
    <source>
        <dbReference type="ARBA" id="ARBA00022692"/>
    </source>
</evidence>
<evidence type="ECO:0000256" key="8">
    <source>
        <dbReference type="SAM" id="Phobius"/>
    </source>
</evidence>
<accession>A0A845L871</accession>
<gene>
    <name evidence="9" type="ORF">GTO91_05260</name>
</gene>
<keyword evidence="2" id="KW-0673">Quorum sensing</keyword>
<dbReference type="OrthoDB" id="2854767at2"/>
<dbReference type="GO" id="GO:0008233">
    <property type="term" value="F:peptidase activity"/>
    <property type="evidence" value="ECO:0007669"/>
    <property type="project" value="UniProtKB-KW"/>
</dbReference>
<dbReference type="RefSeq" id="WP_161255874.1">
    <property type="nucleotide sequence ID" value="NZ_WXEY01000003.1"/>
</dbReference>
<comment type="caution">
    <text evidence="9">The sequence shown here is derived from an EMBL/GenBank/DDBJ whole genome shotgun (WGS) entry which is preliminary data.</text>
</comment>
<evidence type="ECO:0000256" key="1">
    <source>
        <dbReference type="ARBA" id="ARBA00022475"/>
    </source>
</evidence>
<name>A0A845L871_9FIRM</name>
<dbReference type="SMART" id="SM00793">
    <property type="entry name" value="AgrB"/>
    <property type="match status" value="1"/>
</dbReference>
<keyword evidence="1" id="KW-1003">Cell membrane</keyword>
<keyword evidence="4 8" id="KW-0812">Transmembrane</keyword>
<dbReference type="Pfam" id="PF04647">
    <property type="entry name" value="AgrB"/>
    <property type="match status" value="1"/>
</dbReference>
<keyword evidence="10" id="KW-1185">Reference proteome</keyword>
<protein>
    <recommendedName>
        <fullName evidence="11">Accessory gene regulator B</fullName>
    </recommendedName>
</protein>
<evidence type="ECO:0000313" key="9">
    <source>
        <dbReference type="EMBL" id="MZP29121.1"/>
    </source>
</evidence>
<keyword evidence="5" id="KW-0378">Hydrolase</keyword>
<dbReference type="GO" id="GO:0016020">
    <property type="term" value="C:membrane"/>
    <property type="evidence" value="ECO:0007669"/>
    <property type="project" value="InterPro"/>
</dbReference>
<keyword evidence="6 8" id="KW-1133">Transmembrane helix</keyword>
<proteinExistence type="predicted"/>
<sequence>MDAFYRRWALRIAELNGDADGQWEIYLYALRFWVSTVITFILLLTVGWVFDCISLIIAATCGISLFRAFAGGAHQHKAEVCSIMTMLIMSVITILSLLTVSTVTVTAIFVITVAFAYWSVYRFAPADTPNKPIVGEERAYFRRLSFIVLTVLVVGFGCLFVLGFTRVVLAGTLGMLWQAFSMTPHGYALAHAVDGAVANVLTASK</sequence>
<dbReference type="InterPro" id="IPR006741">
    <property type="entry name" value="AgrB"/>
</dbReference>
<keyword evidence="3" id="KW-0645">Protease</keyword>
<dbReference type="GO" id="GO:0006508">
    <property type="term" value="P:proteolysis"/>
    <property type="evidence" value="ECO:0007669"/>
    <property type="project" value="UniProtKB-KW"/>
</dbReference>
<evidence type="ECO:0008006" key="11">
    <source>
        <dbReference type="Google" id="ProtNLM"/>
    </source>
</evidence>
<keyword evidence="7 8" id="KW-0472">Membrane</keyword>
<reference evidence="9 10" key="1">
    <citation type="submission" date="2020-01" db="EMBL/GenBank/DDBJ databases">
        <title>Whole-genome sequence of Heliobacterium undosum DSM 13378.</title>
        <authorList>
            <person name="Kyndt J.A."/>
            <person name="Meyer T.E."/>
        </authorList>
    </citation>
    <scope>NUCLEOTIDE SEQUENCE [LARGE SCALE GENOMIC DNA]</scope>
    <source>
        <strain evidence="9 10">DSM 13378</strain>
    </source>
</reference>
<dbReference type="AlphaFoldDB" id="A0A845L871"/>
<feature type="transmembrane region" description="Helical" evidence="8">
    <location>
        <begin position="33"/>
        <end position="66"/>
    </location>
</feature>